<gene>
    <name evidence="1" type="ORF">CLUMA_CG010144</name>
</gene>
<proteinExistence type="predicted"/>
<sequence length="66" mass="7544">MEQKKSIVDEAQHNLMTKLNLAPFLSFVRIDRRKNKSLMGFVMSLIDQSTDPSKTESSSSLIEKKD</sequence>
<dbReference type="EMBL" id="CVRI01000044">
    <property type="protein sequence ID" value="CRK96605.1"/>
    <property type="molecule type" value="Genomic_DNA"/>
</dbReference>
<accession>A0A1J1I8J2</accession>
<evidence type="ECO:0000313" key="1">
    <source>
        <dbReference type="EMBL" id="CRK96605.1"/>
    </source>
</evidence>
<name>A0A1J1I8J2_9DIPT</name>
<organism evidence="1 2">
    <name type="scientific">Clunio marinus</name>
    <dbReference type="NCBI Taxonomy" id="568069"/>
    <lineage>
        <taxon>Eukaryota</taxon>
        <taxon>Metazoa</taxon>
        <taxon>Ecdysozoa</taxon>
        <taxon>Arthropoda</taxon>
        <taxon>Hexapoda</taxon>
        <taxon>Insecta</taxon>
        <taxon>Pterygota</taxon>
        <taxon>Neoptera</taxon>
        <taxon>Endopterygota</taxon>
        <taxon>Diptera</taxon>
        <taxon>Nematocera</taxon>
        <taxon>Chironomoidea</taxon>
        <taxon>Chironomidae</taxon>
        <taxon>Clunio</taxon>
    </lineage>
</organism>
<reference evidence="1 2" key="1">
    <citation type="submission" date="2015-04" db="EMBL/GenBank/DDBJ databases">
        <authorList>
            <person name="Syromyatnikov M.Y."/>
            <person name="Popov V.N."/>
        </authorList>
    </citation>
    <scope>NUCLEOTIDE SEQUENCE [LARGE SCALE GENOMIC DNA]</scope>
</reference>
<dbReference type="AlphaFoldDB" id="A0A1J1I8J2"/>
<protein>
    <submittedName>
        <fullName evidence="1">CLUMA_CG010144, isoform A</fullName>
    </submittedName>
</protein>
<dbReference type="Proteomes" id="UP000183832">
    <property type="component" value="Unassembled WGS sequence"/>
</dbReference>
<evidence type="ECO:0000313" key="2">
    <source>
        <dbReference type="Proteomes" id="UP000183832"/>
    </source>
</evidence>
<keyword evidence="2" id="KW-1185">Reference proteome</keyword>